<proteinExistence type="predicted"/>
<evidence type="ECO:0000256" key="6">
    <source>
        <dbReference type="ARBA" id="ARBA00022679"/>
    </source>
</evidence>
<dbReference type="PANTHER" id="PTHR43047:SF64">
    <property type="entry name" value="HISTIDINE KINASE CONTAINING CHEY-HOMOLOGOUS RECEIVER DOMAIN AND PAS DOMAIN-RELATED"/>
    <property type="match status" value="1"/>
</dbReference>
<evidence type="ECO:0000256" key="5">
    <source>
        <dbReference type="ARBA" id="ARBA00022553"/>
    </source>
</evidence>
<feature type="domain" description="Response regulatory" evidence="13">
    <location>
        <begin position="512"/>
        <end position="633"/>
    </location>
</feature>
<dbReference type="Proteomes" id="UP000241048">
    <property type="component" value="Unassembled WGS sequence"/>
</dbReference>
<evidence type="ECO:0000313" key="15">
    <source>
        <dbReference type="Proteomes" id="UP000241048"/>
    </source>
</evidence>
<evidence type="ECO:0000256" key="9">
    <source>
        <dbReference type="ARBA" id="ARBA00024867"/>
    </source>
</evidence>
<dbReference type="GO" id="GO:0000155">
    <property type="term" value="F:phosphorelay sensor kinase activity"/>
    <property type="evidence" value="ECO:0007669"/>
    <property type="project" value="InterPro"/>
</dbReference>
<dbReference type="EC" id="2.7.13.3" evidence="3"/>
<sequence length="639" mass="71271">MNHPSNENIPSRSFSYHAFNFTFLLLLAVFFISLYTVALLKSNSRITLSAAVERNISCSDAVHRAISSRLTRADFEQINTKSDMNSAQYRSLQSYLNELRSLNSTRYLYTAKRGPGGKPIYLIDGLDLEAPDFAYPGTYLEEEMAPYLEAALSGKTIHSQKIIDTTWGHIFTACYPVIASDGTNDILGALCIEIDMEDTYRSIEAINRSSFGIAAAASMIALLLIVISYFYTKKQKSRELTQQQLLEQTAKAAEAANKAKSTFLFNMSHDIRTPMNAILGYAELARNHLQEPEKIGEYMDKIHISGEKMLSIINNILQFSQIENNQIHIEETSIQTEKSFDSCIVMVQTALEEKQQHFHVTKDISYPYIYIDTTYMSEIVLNILSNAIKYTAKGGTISCALRQEPGETDGWCITEIAITDTGIGISEEFQSHIFESFSRERSSTVSGIEGTGLGMGIVKNLVDLMHGTIEVKSKLGEGSTFTVRIPCRISSREETEPTAFDETAAQTLSGCRILLAEDNDLNAEISIELLTREGLLVERANDGVACLEMLQKAPEDYYDLILMDIQMPIMDGYKATRAIRRFSDKKKAGIPIVAMTANAFTEDKERALESGMNDHVAKPIDMKVLMSVLEEQICGHKGL</sequence>
<dbReference type="GO" id="GO:0016020">
    <property type="term" value="C:membrane"/>
    <property type="evidence" value="ECO:0007669"/>
    <property type="project" value="UniProtKB-SubCell"/>
</dbReference>
<dbReference type="FunFam" id="3.30.565.10:FF:000006">
    <property type="entry name" value="Sensor histidine kinase WalK"/>
    <property type="match status" value="1"/>
</dbReference>
<comment type="function">
    <text evidence="9">May play the central regulatory role in sporulation. It may be an element of the effector pathway responsible for the activation of sporulation genes in response to nutritional stress. Spo0A may act in concert with spo0H (a sigma factor) to control the expression of some genes that are critical to the sporulation process.</text>
</comment>
<dbReference type="CDD" id="cd17546">
    <property type="entry name" value="REC_hyHK_CKI1_RcsC-like"/>
    <property type="match status" value="1"/>
</dbReference>
<keyword evidence="11" id="KW-0812">Transmembrane</keyword>
<reference evidence="14 15" key="1">
    <citation type="submission" date="2018-03" db="EMBL/GenBank/DDBJ databases">
        <title>Lachnoclostridium SNUG30386 gen.nov., sp.nov., isolated from human faeces.</title>
        <authorList>
            <person name="Seo B."/>
            <person name="Jeon K."/>
            <person name="Ko G."/>
        </authorList>
    </citation>
    <scope>NUCLEOTIDE SEQUENCE [LARGE SCALE GENOMIC DNA]</scope>
    <source>
        <strain evidence="14 15">SNUG30386</strain>
    </source>
</reference>
<dbReference type="Gene3D" id="3.30.565.10">
    <property type="entry name" value="Histidine kinase-like ATPase, C-terminal domain"/>
    <property type="match status" value="1"/>
</dbReference>
<comment type="subcellular location">
    <subcellularLocation>
        <location evidence="2">Membrane</location>
    </subcellularLocation>
</comment>
<dbReference type="SUPFAM" id="SSF52172">
    <property type="entry name" value="CheY-like"/>
    <property type="match status" value="1"/>
</dbReference>
<comment type="catalytic activity">
    <reaction evidence="1">
        <text>ATP + protein L-histidine = ADP + protein N-phospho-L-histidine.</text>
        <dbReference type="EC" id="2.7.13.3"/>
    </reaction>
</comment>
<dbReference type="SUPFAM" id="SSF47384">
    <property type="entry name" value="Homodimeric domain of signal transducing histidine kinase"/>
    <property type="match status" value="1"/>
</dbReference>
<dbReference type="SMART" id="SM00448">
    <property type="entry name" value="REC"/>
    <property type="match status" value="1"/>
</dbReference>
<evidence type="ECO:0000256" key="10">
    <source>
        <dbReference type="PROSITE-ProRule" id="PRU00169"/>
    </source>
</evidence>
<dbReference type="InterPro" id="IPR004358">
    <property type="entry name" value="Sig_transdc_His_kin-like_C"/>
</dbReference>
<evidence type="ECO:0000259" key="13">
    <source>
        <dbReference type="PROSITE" id="PS50110"/>
    </source>
</evidence>
<dbReference type="CDD" id="cd00082">
    <property type="entry name" value="HisKA"/>
    <property type="match status" value="1"/>
</dbReference>
<dbReference type="Pfam" id="PF00512">
    <property type="entry name" value="HisKA"/>
    <property type="match status" value="1"/>
</dbReference>
<dbReference type="Pfam" id="PF00072">
    <property type="entry name" value="Response_reg"/>
    <property type="match status" value="1"/>
</dbReference>
<keyword evidence="11" id="KW-0472">Membrane</keyword>
<comment type="caution">
    <text evidence="14">The sequence shown here is derived from an EMBL/GenBank/DDBJ whole genome shotgun (WGS) entry which is preliminary data.</text>
</comment>
<organism evidence="14 15">
    <name type="scientific">Clostridium fessum</name>
    <dbReference type="NCBI Taxonomy" id="2126740"/>
    <lineage>
        <taxon>Bacteria</taxon>
        <taxon>Bacillati</taxon>
        <taxon>Bacillota</taxon>
        <taxon>Clostridia</taxon>
        <taxon>Eubacteriales</taxon>
        <taxon>Clostridiaceae</taxon>
        <taxon>Clostridium</taxon>
    </lineage>
</organism>
<dbReference type="InterPro" id="IPR003661">
    <property type="entry name" value="HisK_dim/P_dom"/>
</dbReference>
<evidence type="ECO:0000256" key="1">
    <source>
        <dbReference type="ARBA" id="ARBA00000085"/>
    </source>
</evidence>
<protein>
    <recommendedName>
        <fullName evidence="4">Stage 0 sporulation protein A homolog</fullName>
        <ecNumber evidence="3">2.7.13.3</ecNumber>
    </recommendedName>
</protein>
<dbReference type="PRINTS" id="PR00344">
    <property type="entry name" value="BCTRLSENSOR"/>
</dbReference>
<dbReference type="RefSeq" id="WP_107001853.1">
    <property type="nucleotide sequence ID" value="NZ_JAQDZI010000009.1"/>
</dbReference>
<dbReference type="CDD" id="cd16922">
    <property type="entry name" value="HATPase_EvgS-ArcB-TorS-like"/>
    <property type="match status" value="1"/>
</dbReference>
<evidence type="ECO:0000256" key="7">
    <source>
        <dbReference type="ARBA" id="ARBA00022777"/>
    </source>
</evidence>
<evidence type="ECO:0000256" key="2">
    <source>
        <dbReference type="ARBA" id="ARBA00004370"/>
    </source>
</evidence>
<feature type="transmembrane region" description="Helical" evidence="11">
    <location>
        <begin position="20"/>
        <end position="40"/>
    </location>
</feature>
<dbReference type="SMART" id="SM00388">
    <property type="entry name" value="HisKA"/>
    <property type="match status" value="1"/>
</dbReference>
<feature type="transmembrane region" description="Helical" evidence="11">
    <location>
        <begin position="211"/>
        <end position="231"/>
    </location>
</feature>
<evidence type="ECO:0000313" key="14">
    <source>
        <dbReference type="EMBL" id="PST35748.1"/>
    </source>
</evidence>
<keyword evidence="8" id="KW-0902">Two-component regulatory system</keyword>
<keyword evidence="11" id="KW-1133">Transmembrane helix</keyword>
<feature type="modified residue" description="4-aspartylphosphate" evidence="10">
    <location>
        <position position="564"/>
    </location>
</feature>
<gene>
    <name evidence="14" type="ORF">C7U56_14750</name>
</gene>
<dbReference type="PROSITE" id="PS50109">
    <property type="entry name" value="HIS_KIN"/>
    <property type="match status" value="1"/>
</dbReference>
<dbReference type="SMART" id="SM00387">
    <property type="entry name" value="HATPase_c"/>
    <property type="match status" value="1"/>
</dbReference>
<dbReference type="PROSITE" id="PS50110">
    <property type="entry name" value="RESPONSE_REGULATORY"/>
    <property type="match status" value="1"/>
</dbReference>
<dbReference type="InterPro" id="IPR005467">
    <property type="entry name" value="His_kinase_dom"/>
</dbReference>
<name>A0A2T3FKF6_9CLOT</name>
<dbReference type="PANTHER" id="PTHR43047">
    <property type="entry name" value="TWO-COMPONENT HISTIDINE PROTEIN KINASE"/>
    <property type="match status" value="1"/>
</dbReference>
<dbReference type="SUPFAM" id="SSF55874">
    <property type="entry name" value="ATPase domain of HSP90 chaperone/DNA topoisomerase II/histidine kinase"/>
    <property type="match status" value="1"/>
</dbReference>
<dbReference type="Gene3D" id="3.40.50.2300">
    <property type="match status" value="1"/>
</dbReference>
<accession>A0A2T3FKF6</accession>
<keyword evidence="6" id="KW-0808">Transferase</keyword>
<dbReference type="EMBL" id="PYLO01000007">
    <property type="protein sequence ID" value="PST35748.1"/>
    <property type="molecule type" value="Genomic_DNA"/>
</dbReference>
<evidence type="ECO:0000256" key="8">
    <source>
        <dbReference type="ARBA" id="ARBA00023012"/>
    </source>
</evidence>
<evidence type="ECO:0000256" key="3">
    <source>
        <dbReference type="ARBA" id="ARBA00012438"/>
    </source>
</evidence>
<evidence type="ECO:0000259" key="12">
    <source>
        <dbReference type="PROSITE" id="PS50109"/>
    </source>
</evidence>
<keyword evidence="5 10" id="KW-0597">Phosphoprotein</keyword>
<evidence type="ECO:0000256" key="11">
    <source>
        <dbReference type="SAM" id="Phobius"/>
    </source>
</evidence>
<dbReference type="InterPro" id="IPR001789">
    <property type="entry name" value="Sig_transdc_resp-reg_receiver"/>
</dbReference>
<dbReference type="Pfam" id="PF02518">
    <property type="entry name" value="HATPase_c"/>
    <property type="match status" value="1"/>
</dbReference>
<dbReference type="Gene3D" id="1.10.287.130">
    <property type="match status" value="1"/>
</dbReference>
<keyword evidence="7 14" id="KW-0418">Kinase</keyword>
<dbReference type="AlphaFoldDB" id="A0A2T3FKF6"/>
<dbReference type="InterPro" id="IPR003594">
    <property type="entry name" value="HATPase_dom"/>
</dbReference>
<feature type="domain" description="Histidine kinase" evidence="12">
    <location>
        <begin position="266"/>
        <end position="489"/>
    </location>
</feature>
<evidence type="ECO:0000256" key="4">
    <source>
        <dbReference type="ARBA" id="ARBA00018672"/>
    </source>
</evidence>
<keyword evidence="15" id="KW-1185">Reference proteome</keyword>
<dbReference type="InterPro" id="IPR036097">
    <property type="entry name" value="HisK_dim/P_sf"/>
</dbReference>
<dbReference type="InterPro" id="IPR011006">
    <property type="entry name" value="CheY-like_superfamily"/>
</dbReference>
<dbReference type="InterPro" id="IPR036890">
    <property type="entry name" value="HATPase_C_sf"/>
</dbReference>